<proteinExistence type="predicted"/>
<dbReference type="InterPro" id="IPR000274">
    <property type="entry name" value="Adenylate_cyclase_1"/>
</dbReference>
<protein>
    <submittedName>
        <fullName evidence="2">Adenylate cyclase class 1</fullName>
    </submittedName>
</protein>
<gene>
    <name evidence="2" type="ORF">C8D97_10410</name>
</gene>
<comment type="caution">
    <text evidence="2">The sequence shown here is derived from an EMBL/GenBank/DDBJ whole genome shotgun (WGS) entry which is preliminary data.</text>
</comment>
<dbReference type="GO" id="GO:0006171">
    <property type="term" value="P:cAMP biosynthetic process"/>
    <property type="evidence" value="ECO:0007669"/>
    <property type="project" value="InterPro"/>
</dbReference>
<organism evidence="2 3">
    <name type="scientific">Pleionea mediterranea</name>
    <dbReference type="NCBI Taxonomy" id="523701"/>
    <lineage>
        <taxon>Bacteria</taxon>
        <taxon>Pseudomonadati</taxon>
        <taxon>Pseudomonadota</taxon>
        <taxon>Gammaproteobacteria</taxon>
        <taxon>Oceanospirillales</taxon>
        <taxon>Pleioneaceae</taxon>
        <taxon>Pleionea</taxon>
    </lineage>
</organism>
<dbReference type="PANTHER" id="PTHR38760">
    <property type="entry name" value="ADENYLATE CYCLASE"/>
    <property type="match status" value="1"/>
</dbReference>
<evidence type="ECO:0000259" key="1">
    <source>
        <dbReference type="Pfam" id="PF12633"/>
    </source>
</evidence>
<dbReference type="AlphaFoldDB" id="A0A316FWT4"/>
<sequence>MGQNISSEAVSSDIDRKQLKQLLRRFLEINDKRKALLSHNLDEKDNNFIQLLPLLFHSNHPMLPGYVGSEAPCGVANYQPDKTTLQVAKKFARSFDYQPRAARQIQIEALYLMGSAGSVAHSLQSDLDVWVCVSSDLSPKQHELLQQKRQNIQNWARQQSIDCSIYLVTQDNIVDSAAENESSTIETRLLLDEFYRTQIHLAGRYLLWWVVPCEQEQHYSAYVERLIKERHVQQEDFIDFGAIEQIPLNEFISNALWYINKALESPYKTALKLVLMESYLSEYPDVTPLSFDYKSYVHSMMDNATVSDAYLLMHRKVEEYLTANEQSDRLEFVRRCLYHKIHTRLTRQQAPDSPAKAVIDELVKEWNWSAEKRELFDHKNKWDINQIGNEKRLYIKQLISSFRAIGQFIKLNESFFEKYKNDLLCLSRKISANLELTHGKIERVNINFVAQMLDKHLSLVRQSKAKNLELWSFYDRAVSQQEAQSVEPVYQCSSLLELLVWAKVNGVLNEGSSIQYRDSKQLLQYDELERIIQVLLSIQYEKIQVSDSAYLNSPTIKHISCFINIAQDKLTGVAKQGMHIITKKNDPFCFGNDCHNLIETIDLYYVNSWGEQFVVHFKGEQAVSEAAIALLELIDRQSVEPELNYYSFSSMRADEVVTRLKNFYRHLILSYQGRDAHVKKYIFRLGTRYCVIEKQNEKFIVHNAATEDQLSQLIINQFNQYQLIEFDSRCFPDPVIRTALQRSKPGEHFLIVNPKSEYSTSYCFVDQYGGVVYGFFNPHNYQEDIGCLHQFLTNSCAGFDETEFRCYLLNQDQSLSRYDINTLDAQTHGDISISFNADSKPETFNVTCHQQSFTFEQHDPELSNKFIAWLDRLQLTPEQVTISKLTLSTPEELLSEAKLLLERNLLFQSLFASL</sequence>
<evidence type="ECO:0000313" key="3">
    <source>
        <dbReference type="Proteomes" id="UP000245790"/>
    </source>
</evidence>
<feature type="domain" description="Adenylate cyclase class-I N-terminal" evidence="1">
    <location>
        <begin position="19"/>
        <end position="209"/>
    </location>
</feature>
<dbReference type="RefSeq" id="WP_109762785.1">
    <property type="nucleotide sequence ID" value="NZ_QGGU01000004.1"/>
</dbReference>
<dbReference type="GO" id="GO:0004016">
    <property type="term" value="F:adenylate cyclase activity"/>
    <property type="evidence" value="ECO:0007669"/>
    <property type="project" value="InterPro"/>
</dbReference>
<dbReference type="Pfam" id="PF01295">
    <property type="entry name" value="Adenylate_cycl"/>
    <property type="match status" value="1"/>
</dbReference>
<dbReference type="Proteomes" id="UP000245790">
    <property type="component" value="Unassembled WGS sequence"/>
</dbReference>
<dbReference type="InterPro" id="IPR024685">
    <property type="entry name" value="Adenylate_cyclase_1_N"/>
</dbReference>
<reference evidence="2 3" key="1">
    <citation type="submission" date="2018-05" db="EMBL/GenBank/DDBJ databases">
        <title>Genomic Encyclopedia of Type Strains, Phase IV (KMG-IV): sequencing the most valuable type-strain genomes for metagenomic binning, comparative biology and taxonomic classification.</title>
        <authorList>
            <person name="Goeker M."/>
        </authorList>
    </citation>
    <scope>NUCLEOTIDE SEQUENCE [LARGE SCALE GENOMIC DNA]</scope>
    <source>
        <strain evidence="2 3">DSM 25350</strain>
    </source>
</reference>
<name>A0A316FWT4_9GAMM</name>
<dbReference type="Pfam" id="PF12633">
    <property type="entry name" value="Adenyl_cycl_N"/>
    <property type="match status" value="1"/>
</dbReference>
<keyword evidence="3" id="KW-1185">Reference proteome</keyword>
<dbReference type="EMBL" id="QGGU01000004">
    <property type="protein sequence ID" value="PWK52792.1"/>
    <property type="molecule type" value="Genomic_DNA"/>
</dbReference>
<dbReference type="PANTHER" id="PTHR38760:SF1">
    <property type="entry name" value="ADENYLATE CYCLASE"/>
    <property type="match status" value="1"/>
</dbReference>
<evidence type="ECO:0000313" key="2">
    <source>
        <dbReference type="EMBL" id="PWK52792.1"/>
    </source>
</evidence>
<accession>A0A316FWT4</accession>
<dbReference type="OrthoDB" id="5571448at2"/>